<gene>
    <name evidence="1" type="ORF">PG915_24145</name>
</gene>
<protein>
    <submittedName>
        <fullName evidence="1">Uncharacterized protein</fullName>
    </submittedName>
</protein>
<proteinExistence type="predicted"/>
<dbReference type="KEGG" id="vck:PG915_24145"/>
<organism evidence="1">
    <name type="scientific">Vibrio chaetopteri</name>
    <dbReference type="NCBI Taxonomy" id="3016528"/>
    <lineage>
        <taxon>Bacteria</taxon>
        <taxon>Pseudomonadati</taxon>
        <taxon>Pseudomonadota</taxon>
        <taxon>Gammaproteobacteria</taxon>
        <taxon>Vibrionales</taxon>
        <taxon>Vibrionaceae</taxon>
        <taxon>Vibrio</taxon>
    </lineage>
</organism>
<geneLocation type="plasmid" evidence="1">
    <name>p1</name>
</geneLocation>
<accession>A0AAU8BRI5</accession>
<dbReference type="EMBL" id="CP115922">
    <property type="protein sequence ID" value="XCD19253.1"/>
    <property type="molecule type" value="Genomic_DNA"/>
</dbReference>
<keyword evidence="1" id="KW-0614">Plasmid</keyword>
<sequence>MEPILCNVEDFIRNPYSFAAPRKPENLAFVAEFLSAIDNGYAVRTLPTDFEQFAKEDPLLFTSAIQEFLSHAGVKSSIYYFDTPALPTYAVIAEVNNNRLYFDLSMLHFNPDLGVPLLDALDDGDLLSQYNSAMSDYYDQFDIEELVYEVDGQHHSAISGEEKHPTDFLDDYLVGIGYGYFKHLYVNWLGANA</sequence>
<dbReference type="AlphaFoldDB" id="A0AAU8BRI5"/>
<reference evidence="1" key="1">
    <citation type="submission" date="2023-01" db="EMBL/GenBank/DDBJ databases">
        <title>Vibrio sp. CB1-14 genome sequencing.</title>
        <authorList>
            <person name="Otstavnykh N."/>
            <person name="Isaeva M."/>
            <person name="Meleshko D."/>
        </authorList>
    </citation>
    <scope>NUCLEOTIDE SEQUENCE</scope>
    <source>
        <strain evidence="1">CB1-14</strain>
        <plasmid evidence="1">p1</plasmid>
    </source>
</reference>
<name>A0AAU8BRI5_9VIBR</name>
<evidence type="ECO:0000313" key="1">
    <source>
        <dbReference type="EMBL" id="XCD19253.1"/>
    </source>
</evidence>
<dbReference type="RefSeq" id="WP_353500371.1">
    <property type="nucleotide sequence ID" value="NZ_CP115922.1"/>
</dbReference>